<evidence type="ECO:0000256" key="3">
    <source>
        <dbReference type="ARBA" id="ARBA00023155"/>
    </source>
</evidence>
<dbReference type="SMART" id="SM00389">
    <property type="entry name" value="HOX"/>
    <property type="match status" value="1"/>
</dbReference>
<feature type="domain" description="Homeobox" evidence="7">
    <location>
        <begin position="9"/>
        <end position="69"/>
    </location>
</feature>
<evidence type="ECO:0000256" key="5">
    <source>
        <dbReference type="PROSITE-ProRule" id="PRU00108"/>
    </source>
</evidence>
<dbReference type="InterPro" id="IPR017970">
    <property type="entry name" value="Homeobox_CS"/>
</dbReference>
<dbReference type="InterPro" id="IPR050394">
    <property type="entry name" value="Homeobox_NK-like"/>
</dbReference>
<keyword evidence="4 5" id="KW-0539">Nucleus</keyword>
<dbReference type="CDD" id="cd00086">
    <property type="entry name" value="homeodomain"/>
    <property type="match status" value="1"/>
</dbReference>
<feature type="DNA-binding region" description="Homeobox" evidence="5">
    <location>
        <begin position="11"/>
        <end position="70"/>
    </location>
</feature>
<evidence type="ECO:0000256" key="6">
    <source>
        <dbReference type="RuleBase" id="RU000682"/>
    </source>
</evidence>
<dbReference type="PRINTS" id="PR00024">
    <property type="entry name" value="HOMEOBOX"/>
</dbReference>
<name>G0P6B0_CAEBE</name>
<keyword evidence="2 5" id="KW-0238">DNA-binding</keyword>
<reference evidence="8" key="1">
    <citation type="submission" date="2010-07" db="EMBL/GenBank/DDBJ databases">
        <authorList>
            <consortium name="The Caenorhabditis brenneri Sequencing and Analysis Consortium"/>
            <person name="Wilson R.K."/>
        </authorList>
    </citation>
    <scope>NUCLEOTIDE SEQUENCE</scope>
    <source>
        <strain evidence="8">PB2801</strain>
    </source>
</reference>
<proteinExistence type="predicted"/>
<evidence type="ECO:0000256" key="1">
    <source>
        <dbReference type="ARBA" id="ARBA00004123"/>
    </source>
</evidence>
<dbReference type="InterPro" id="IPR001356">
    <property type="entry name" value="HD"/>
</dbReference>
<dbReference type="OrthoDB" id="6159439at2759"/>
<evidence type="ECO:0000313" key="8">
    <source>
        <dbReference type="EMBL" id="EGT46384.1"/>
    </source>
</evidence>
<dbReference type="STRING" id="135651.G0P6B0"/>
<dbReference type="OMA" id="EYQVKIW"/>
<dbReference type="PANTHER" id="PTHR24340:SF105">
    <property type="entry name" value="HOMEOBOX PROTEIN CEH-7"/>
    <property type="match status" value="1"/>
</dbReference>
<dbReference type="GO" id="GO:0000978">
    <property type="term" value="F:RNA polymerase II cis-regulatory region sequence-specific DNA binding"/>
    <property type="evidence" value="ECO:0007669"/>
    <property type="project" value="TreeGrafter"/>
</dbReference>
<sequence length="73" mass="8939">MARPDAGGVRIPRRRTTFTVEQLYLLEMYFAQSQYVGCEERERLARILSLDEYQVKIWFQNRRIRMRREANKQ</sequence>
<evidence type="ECO:0000256" key="4">
    <source>
        <dbReference type="ARBA" id="ARBA00023242"/>
    </source>
</evidence>
<comment type="subcellular location">
    <subcellularLocation>
        <location evidence="1 5 6">Nucleus</location>
    </subcellularLocation>
</comment>
<evidence type="ECO:0000259" key="7">
    <source>
        <dbReference type="PROSITE" id="PS50071"/>
    </source>
</evidence>
<evidence type="ECO:0000313" key="9">
    <source>
        <dbReference type="EMBL" id="EGT51756.1"/>
    </source>
</evidence>
<organism evidence="10">
    <name type="scientific">Caenorhabditis brenneri</name>
    <name type="common">Nematode worm</name>
    <dbReference type="NCBI Taxonomy" id="135651"/>
    <lineage>
        <taxon>Eukaryota</taxon>
        <taxon>Metazoa</taxon>
        <taxon>Ecdysozoa</taxon>
        <taxon>Nematoda</taxon>
        <taxon>Chromadorea</taxon>
        <taxon>Rhabditida</taxon>
        <taxon>Rhabditina</taxon>
        <taxon>Rhabditomorpha</taxon>
        <taxon>Rhabditoidea</taxon>
        <taxon>Rhabditidae</taxon>
        <taxon>Peloderinae</taxon>
        <taxon>Caenorhabditis</taxon>
    </lineage>
</organism>
<dbReference type="Pfam" id="PF00046">
    <property type="entry name" value="Homeodomain"/>
    <property type="match status" value="1"/>
</dbReference>
<dbReference type="GO" id="GO:0005634">
    <property type="term" value="C:nucleus"/>
    <property type="evidence" value="ECO:0007669"/>
    <property type="project" value="UniProtKB-SubCell"/>
</dbReference>
<dbReference type="InterPro" id="IPR009057">
    <property type="entry name" value="Homeodomain-like_sf"/>
</dbReference>
<dbReference type="GO" id="GO:0000981">
    <property type="term" value="F:DNA-binding transcription factor activity, RNA polymerase II-specific"/>
    <property type="evidence" value="ECO:0007669"/>
    <property type="project" value="InterPro"/>
</dbReference>
<gene>
    <name evidence="8" type="ORF">CAEBREN_25714</name>
    <name evidence="9" type="ORF">CAEBREN_26062</name>
</gene>
<dbReference type="HOGENOM" id="CLU_049543_10_1_1"/>
<dbReference type="GO" id="GO:0030154">
    <property type="term" value="P:cell differentiation"/>
    <property type="evidence" value="ECO:0007669"/>
    <property type="project" value="TreeGrafter"/>
</dbReference>
<dbReference type="EMBL" id="GL379835">
    <property type="protein sequence ID" value="EGT51756.1"/>
    <property type="molecule type" value="Genomic_DNA"/>
</dbReference>
<dbReference type="PROSITE" id="PS00027">
    <property type="entry name" value="HOMEOBOX_1"/>
    <property type="match status" value="1"/>
</dbReference>
<dbReference type="eggNOG" id="KOG0843">
    <property type="taxonomic scope" value="Eukaryota"/>
</dbReference>
<protein>
    <recommendedName>
        <fullName evidence="7">Homeobox domain-containing protein</fullName>
    </recommendedName>
</protein>
<keyword evidence="10" id="KW-1185">Reference proteome</keyword>
<dbReference type="PROSITE" id="PS50071">
    <property type="entry name" value="HOMEOBOX_2"/>
    <property type="match status" value="1"/>
</dbReference>
<dbReference type="PANTHER" id="PTHR24340">
    <property type="entry name" value="HOMEOBOX PROTEIN NKX"/>
    <property type="match status" value="1"/>
</dbReference>
<dbReference type="AlphaFoldDB" id="G0P6B0"/>
<accession>G0P6B0</accession>
<dbReference type="SUPFAM" id="SSF46689">
    <property type="entry name" value="Homeodomain-like"/>
    <property type="match status" value="1"/>
</dbReference>
<dbReference type="EMBL" id="GL380096">
    <property type="protein sequence ID" value="EGT46384.1"/>
    <property type="molecule type" value="Genomic_DNA"/>
</dbReference>
<dbReference type="FunCoup" id="G0P6B0">
    <property type="interactions" value="118"/>
</dbReference>
<evidence type="ECO:0000256" key="2">
    <source>
        <dbReference type="ARBA" id="ARBA00023125"/>
    </source>
</evidence>
<keyword evidence="3 5" id="KW-0371">Homeobox</keyword>
<dbReference type="Gene3D" id="1.10.10.60">
    <property type="entry name" value="Homeodomain-like"/>
    <property type="match status" value="1"/>
</dbReference>
<dbReference type="InterPro" id="IPR020479">
    <property type="entry name" value="HD_metazoa"/>
</dbReference>
<dbReference type="Proteomes" id="UP000008068">
    <property type="component" value="Unassembled WGS sequence"/>
</dbReference>
<evidence type="ECO:0000313" key="10">
    <source>
        <dbReference type="Proteomes" id="UP000008068"/>
    </source>
</evidence>
<reference evidence="10" key="3">
    <citation type="submission" date="2011-07" db="EMBL/GenBank/DDBJ databases">
        <authorList>
            <consortium name="Caenorhabditis brenneri Sequencing and Analysis Consortium"/>
            <person name="Wilson R.K."/>
        </authorList>
    </citation>
    <scope>NUCLEOTIDE SEQUENCE [LARGE SCALE GENOMIC DNA]</scope>
    <source>
        <strain evidence="10">PB2801</strain>
    </source>
</reference>
<reference evidence="8" key="2">
    <citation type="submission" date="2011-07" db="EMBL/GenBank/DDBJ databases">
        <authorList>
            <consortium name="WormBase Consortium"/>
        </authorList>
    </citation>
    <scope>NUCLEOTIDE SEQUENCE [LARGE SCALE GENOMIC DNA]</scope>
    <source>
        <strain evidence="8">PB2801</strain>
    </source>
</reference>